<evidence type="ECO:0000259" key="1">
    <source>
        <dbReference type="Pfam" id="PF03235"/>
    </source>
</evidence>
<name>A0A3U7QU08_SALET</name>
<dbReference type="InterPro" id="IPR004919">
    <property type="entry name" value="GmrSD_N"/>
</dbReference>
<sequence>MSEHFFEYDEQAENEDDVELIEGTDFSAAVVSGTDWTTETIINQINKNNIQLNPDFQRRDAWDKSRKSNFIESLILGLPIPQLVLAERKEQRGAYIVLDGKQRLLSIRQFAAEKGDENYESLKLSGLEIRTDLKGKNLHDLKDDASYYNDVAAFENQPIRTVVIKNWPSEEFLYHVFLRLNTGSVQLAPQELRQALHPGPFVSFVDASAPDNEAIKNILKLKKPDFRMRDNELLLRFYALKNFLTDYAGDLKKFLDNTCLVFNKDWGRVEGMVTEQFNQLNFAHATIMKIFDSNSYRKWFAGDYERKFNRAIFDIMVLSFSYAEVRDATVGRETEVEELFQKLCKENYSFLSSIETTTKSLKSTFTRISVWFNELNALLNTKLPTLKFDEAANRITVV</sequence>
<reference evidence="3" key="1">
    <citation type="submission" date="2018-08" db="EMBL/GenBank/DDBJ databases">
        <authorList>
            <consortium name="GenomeTrakr network: Whole genome sequencing for foodborne pathogen traceback"/>
        </authorList>
    </citation>
    <scope>NUCLEOTIDE SEQUENCE</scope>
    <source>
        <strain evidence="3">FDA00000611</strain>
        <strain evidence="2">FDA00003717</strain>
    </source>
</reference>
<proteinExistence type="predicted"/>
<protein>
    <submittedName>
        <fullName evidence="3">DUF262 domain-containing protein</fullName>
    </submittedName>
</protein>
<dbReference type="Pfam" id="PF03235">
    <property type="entry name" value="GmrSD_N"/>
    <property type="match status" value="1"/>
</dbReference>
<comment type="caution">
    <text evidence="3">The sequence shown here is derived from an EMBL/GenBank/DDBJ whole genome shotgun (WGS) entry which is preliminary data.</text>
</comment>
<organism evidence="3">
    <name type="scientific">Salmonella enterica I</name>
    <dbReference type="NCBI Taxonomy" id="59201"/>
    <lineage>
        <taxon>Bacteria</taxon>
        <taxon>Pseudomonadati</taxon>
        <taxon>Pseudomonadota</taxon>
        <taxon>Gammaproteobacteria</taxon>
        <taxon>Enterobacterales</taxon>
        <taxon>Enterobacteriaceae</taxon>
        <taxon>Salmonella</taxon>
    </lineage>
</organism>
<dbReference type="PANTHER" id="PTHR39639">
    <property type="entry name" value="CHROMOSOME 16, WHOLE GENOME SHOTGUN SEQUENCE"/>
    <property type="match status" value="1"/>
</dbReference>
<evidence type="ECO:0000313" key="2">
    <source>
        <dbReference type="EMBL" id="ECI2787448.1"/>
    </source>
</evidence>
<evidence type="ECO:0000313" key="3">
    <source>
        <dbReference type="EMBL" id="ECJ4450890.1"/>
    </source>
</evidence>
<accession>A0A3U7QU08</accession>
<gene>
    <name evidence="3" type="ORF">AHU48_17095</name>
    <name evidence="2" type="ORF">AIE18_20975</name>
</gene>
<dbReference type="AlphaFoldDB" id="A0A3U7QU08"/>
<dbReference type="PANTHER" id="PTHR39639:SF1">
    <property type="entry name" value="DUF262 DOMAIN-CONTAINING PROTEIN"/>
    <property type="match status" value="1"/>
</dbReference>
<dbReference type="EMBL" id="AAIYJT010000024">
    <property type="protein sequence ID" value="ECJ4450890.1"/>
    <property type="molecule type" value="Genomic_DNA"/>
</dbReference>
<dbReference type="EMBL" id="AAIUQW010000009">
    <property type="protein sequence ID" value="ECI2787448.1"/>
    <property type="molecule type" value="Genomic_DNA"/>
</dbReference>
<dbReference type="RefSeq" id="WP_001534892.1">
    <property type="nucleotide sequence ID" value="NZ_JADDHO010000002.1"/>
</dbReference>
<feature type="domain" description="GmrSD restriction endonucleases N-terminal" evidence="1">
    <location>
        <begin position="42"/>
        <end position="197"/>
    </location>
</feature>